<accession>A0A0G4GMH4</accession>
<dbReference type="OrthoDB" id="409897at2759"/>
<dbReference type="VEuPathDB" id="CryptoDB:Vbra_10147"/>
<feature type="compositionally biased region" description="Low complexity" evidence="6">
    <location>
        <begin position="318"/>
        <end position="327"/>
    </location>
</feature>
<keyword evidence="8" id="KW-1185">Reference proteome</keyword>
<evidence type="ECO:0000256" key="2">
    <source>
        <dbReference type="ARBA" id="ARBA00010305"/>
    </source>
</evidence>
<dbReference type="PANTHER" id="PTHR46321">
    <property type="entry name" value="KIF1-BINDING PROTEIN"/>
    <property type="match status" value="1"/>
</dbReference>
<name>A0A0G4GMH4_VITBC</name>
<dbReference type="InParanoid" id="A0A0G4GMH4"/>
<evidence type="ECO:0000256" key="1">
    <source>
        <dbReference type="ARBA" id="ARBA00004245"/>
    </source>
</evidence>
<dbReference type="InterPro" id="IPR022083">
    <property type="entry name" value="KBP"/>
</dbReference>
<evidence type="ECO:0000313" key="8">
    <source>
        <dbReference type="Proteomes" id="UP000041254"/>
    </source>
</evidence>
<feature type="compositionally biased region" description="Low complexity" evidence="6">
    <location>
        <begin position="358"/>
        <end position="381"/>
    </location>
</feature>
<evidence type="ECO:0000256" key="5">
    <source>
        <dbReference type="ARBA" id="ARBA00023212"/>
    </source>
</evidence>
<feature type="region of interest" description="Disordered" evidence="6">
    <location>
        <begin position="415"/>
        <end position="453"/>
    </location>
</feature>
<feature type="region of interest" description="Disordered" evidence="6">
    <location>
        <begin position="632"/>
        <end position="657"/>
    </location>
</feature>
<gene>
    <name evidence="7" type="ORF">Vbra_10147</name>
</gene>
<feature type="compositionally biased region" description="Pro residues" evidence="6">
    <location>
        <begin position="345"/>
        <end position="357"/>
    </location>
</feature>
<feature type="compositionally biased region" description="Basic and acidic residues" evidence="6">
    <location>
        <begin position="636"/>
        <end position="647"/>
    </location>
</feature>
<sequence>MAAHLPADWASRLQQYDDLSAKIDPETTPYASKYKGRQILFELMRDGVVMSEQSPSRKLTEALMDVYVRLAFNYVDTDEIASGEKVLRRAYQVVLQLCSDPSVGEASMQKHRLMLLKMGNLMASIWCNRASSRRGCNYLRRNLLLYTHAKQSAAQPTAEGFTHDLEKEYTLTLFYLAQAYGGMGEGRLSAEYCAMTLERQLANKSSFTDDEFMQPPGRERGGDEEDDKVKANRFDVKDWVRNACQLSDYFVNEVLMWTSEYLLHAAAVVAQRATQADVDTFPIAELRAEVHRDLATLYSIRLKFSQQLCQHPDRAAESFKGGSKAAGSGEGDGKDIEEDGRLVFPPEPPPSPLPLGPPLASSDDAATRSSSMDTDGSASSSYALPTTETLDSWMWRVRGENDIVWNQERPEVIALSREEDKDTAQSEERIIDTPPADQANGQASDKENGIHTPPDRCVALSADMMVAPAVHFPPIHKEIERRIRSSNEEFFRLRAEHMEKDDLPACVKEQPDVFQRHRGAAFSFEMAREIFKLGNYYAQQAMNYYVLDGYVTDHVRLAILQSALYRHLSYFEPDTQRIASMMSRRLKILGPLVEQLNPQHFLVHVRQMAFECGELCQELHDLKKYDMPAVSLHTSRPKEPPPAKDQDQQEDDTGLKPSGKLQAKLAELAQQAVTFYSHFINTFDKDPHKVASAKLGEVREANRREREGEWSLEEDDVKPYWMAKMTRASMLMKCGTTFEQRKESYVKALKEYESVLAYASKHPDMVEKCDVTLKEQVRLAKELAELLPERINRLHYLGK</sequence>
<protein>
    <recommendedName>
        <fullName evidence="3">KIF-binding protein</fullName>
    </recommendedName>
</protein>
<organism evidence="7 8">
    <name type="scientific">Vitrella brassicaformis (strain CCMP3155)</name>
    <dbReference type="NCBI Taxonomy" id="1169540"/>
    <lineage>
        <taxon>Eukaryota</taxon>
        <taxon>Sar</taxon>
        <taxon>Alveolata</taxon>
        <taxon>Colpodellida</taxon>
        <taxon>Vitrellaceae</taxon>
        <taxon>Vitrella</taxon>
    </lineage>
</organism>
<dbReference type="OMA" id="WHRIAPC"/>
<comment type="subcellular location">
    <subcellularLocation>
        <location evidence="1">Cytoplasm</location>
        <location evidence="1">Cytoskeleton</location>
    </subcellularLocation>
</comment>
<comment type="similarity">
    <text evidence="2">Belongs to the KIF-binding protein family.</text>
</comment>
<keyword evidence="4" id="KW-0963">Cytoplasm</keyword>
<reference evidence="7 8" key="1">
    <citation type="submission" date="2014-11" db="EMBL/GenBank/DDBJ databases">
        <authorList>
            <person name="Zhu J."/>
            <person name="Qi W."/>
            <person name="Song R."/>
        </authorList>
    </citation>
    <scope>NUCLEOTIDE SEQUENCE [LARGE SCALE GENOMIC DNA]</scope>
</reference>
<feature type="region of interest" description="Disordered" evidence="6">
    <location>
        <begin position="315"/>
        <end position="383"/>
    </location>
</feature>
<evidence type="ECO:0000313" key="7">
    <source>
        <dbReference type="EMBL" id="CEM31394.1"/>
    </source>
</evidence>
<dbReference type="AlphaFoldDB" id="A0A0G4GMH4"/>
<evidence type="ECO:0000256" key="6">
    <source>
        <dbReference type="SAM" id="MobiDB-lite"/>
    </source>
</evidence>
<proteinExistence type="inferred from homology"/>
<feature type="region of interest" description="Disordered" evidence="6">
    <location>
        <begin position="208"/>
        <end position="227"/>
    </location>
</feature>
<feature type="compositionally biased region" description="Basic and acidic residues" evidence="6">
    <location>
        <begin position="415"/>
        <end position="431"/>
    </location>
</feature>
<dbReference type="GO" id="GO:0005856">
    <property type="term" value="C:cytoskeleton"/>
    <property type="evidence" value="ECO:0007669"/>
    <property type="project" value="UniProtKB-SubCell"/>
</dbReference>
<keyword evidence="5" id="KW-0206">Cytoskeleton</keyword>
<dbReference type="EMBL" id="CDMY01000718">
    <property type="protein sequence ID" value="CEM31394.1"/>
    <property type="molecule type" value="Genomic_DNA"/>
</dbReference>
<feature type="compositionally biased region" description="Basic and acidic residues" evidence="6">
    <location>
        <begin position="217"/>
        <end position="227"/>
    </location>
</feature>
<dbReference type="Pfam" id="PF12309">
    <property type="entry name" value="KBP_C"/>
    <property type="match status" value="1"/>
</dbReference>
<dbReference type="Proteomes" id="UP000041254">
    <property type="component" value="Unassembled WGS sequence"/>
</dbReference>
<dbReference type="PANTHER" id="PTHR46321:SF1">
    <property type="entry name" value="KIF-BINDING PROTEIN"/>
    <property type="match status" value="1"/>
</dbReference>
<evidence type="ECO:0000256" key="4">
    <source>
        <dbReference type="ARBA" id="ARBA00022490"/>
    </source>
</evidence>
<evidence type="ECO:0000256" key="3">
    <source>
        <dbReference type="ARBA" id="ARBA00016840"/>
    </source>
</evidence>